<protein>
    <submittedName>
        <fullName evidence="2">DUF2807 domain-containing protein</fullName>
    </submittedName>
</protein>
<dbReference type="Proteomes" id="UP000678679">
    <property type="component" value="Chromosome 1"/>
</dbReference>
<dbReference type="EMBL" id="CP076132">
    <property type="protein sequence ID" value="QWG02220.1"/>
    <property type="molecule type" value="Genomic_DNA"/>
</dbReference>
<feature type="domain" description="Putative auto-transporter adhesin head GIN" evidence="1">
    <location>
        <begin position="28"/>
        <end position="229"/>
    </location>
</feature>
<name>A0AAX1N433_9BACT</name>
<dbReference type="InterPro" id="IPR021255">
    <property type="entry name" value="DUF2807"/>
</dbReference>
<dbReference type="KEGG" id="fya:KMW28_01160"/>
<dbReference type="AlphaFoldDB" id="A0AAX1N433"/>
<dbReference type="Pfam" id="PF10988">
    <property type="entry name" value="DUF2807"/>
    <property type="match status" value="1"/>
</dbReference>
<gene>
    <name evidence="2" type="ORF">KMW28_01160</name>
</gene>
<dbReference type="RefSeq" id="WP_169664840.1">
    <property type="nucleotide sequence ID" value="NZ_CP076132.1"/>
</dbReference>
<evidence type="ECO:0000313" key="3">
    <source>
        <dbReference type="Proteomes" id="UP000678679"/>
    </source>
</evidence>
<reference evidence="2 3" key="1">
    <citation type="submission" date="2021-05" db="EMBL/GenBank/DDBJ databases">
        <title>Comparative genomic studies on the polysaccharide-degrading batcterial strains of the Flammeovirga genus.</title>
        <authorList>
            <person name="Zewei F."/>
            <person name="Zheng Z."/>
            <person name="Yu L."/>
            <person name="Ruyue G."/>
            <person name="Yanhong M."/>
            <person name="Yuanyuan C."/>
            <person name="Jingyan G."/>
            <person name="Wenjun H."/>
        </authorList>
    </citation>
    <scope>NUCLEOTIDE SEQUENCE [LARGE SCALE GENOMIC DNA]</scope>
    <source>
        <strain evidence="2 3">NBRC:100898</strain>
    </source>
</reference>
<keyword evidence="3" id="KW-1185">Reference proteome</keyword>
<organism evidence="2 3">
    <name type="scientific">Flammeovirga yaeyamensis</name>
    <dbReference type="NCBI Taxonomy" id="367791"/>
    <lineage>
        <taxon>Bacteria</taxon>
        <taxon>Pseudomonadati</taxon>
        <taxon>Bacteroidota</taxon>
        <taxon>Cytophagia</taxon>
        <taxon>Cytophagales</taxon>
        <taxon>Flammeovirgaceae</taxon>
        <taxon>Flammeovirga</taxon>
    </lineage>
</organism>
<evidence type="ECO:0000259" key="1">
    <source>
        <dbReference type="Pfam" id="PF10988"/>
    </source>
</evidence>
<proteinExistence type="predicted"/>
<sequence length="247" mass="25814">MLVIFSFACKKEKGEGPIISKELSISTFKKVNNSVATEILIEYGTEQSVTVDAEQNVLNALNTAVSDSTWNISLRTTIRDYTLKVKIVTPEIDAFTTSGSTPATISGPHSSNGDFAITASGSSTIEVDGMNAIVGDITLEASGSTTMNLNGFDARSLSTNTSGSGTFNFNGTTNFFALLTSGSTRVNAFDMTSRVAEINSIGSTKIQLTATEEINGSLSGSSILEYKGGASVAGLTATEGAEIRKVD</sequence>
<evidence type="ECO:0000313" key="2">
    <source>
        <dbReference type="EMBL" id="QWG02220.1"/>
    </source>
</evidence>
<dbReference type="Gene3D" id="2.160.20.120">
    <property type="match status" value="1"/>
</dbReference>
<accession>A0AAX1N433</accession>